<gene>
    <name evidence="1" type="ORF">AB7Z85_00875</name>
</gene>
<evidence type="ECO:0000313" key="2">
    <source>
        <dbReference type="Proteomes" id="UP001561463"/>
    </source>
</evidence>
<organism evidence="1 2">
    <name type="scientific">Pseudenterobacter timonensis</name>
    <dbReference type="NCBI Taxonomy" id="1755099"/>
    <lineage>
        <taxon>Bacteria</taxon>
        <taxon>Pseudomonadati</taxon>
        <taxon>Pseudomonadota</taxon>
        <taxon>Gammaproteobacteria</taxon>
        <taxon>Enterobacterales</taxon>
        <taxon>Enterobacteriaceae</taxon>
        <taxon>Pseudenterobacter</taxon>
    </lineage>
</organism>
<name>A0ABV4A132_9ENTR</name>
<sequence length="292" mass="34728">MAKNIPLIVVHKGKQDYLKACISSIEEFHDLFLLGNDDNKSFTKHWVDFDGLKNHYFNDFDAAYEHMSTNSPVFEKICFYRYLAMYEFAKHANLDEFIHCDSDIIILNDCRPLFNKLPSYGAAFFIPKNQENYRLTASPHFSYWKTDVLKEFIEFFIKIYAEKSDELTNKYNYHVRNNIPGGICDMTLLYLFAQNRSDIFNFIEEDNYYLNFNVSTLEHNELNRNELIFNDNYKVINGELYYNDNGCNKKVLLLHMQGRAKKFVKYAKNKKFRKLFICISLLNLLRKINNKL</sequence>
<accession>A0ABV4A132</accession>
<evidence type="ECO:0000313" key="1">
    <source>
        <dbReference type="EMBL" id="MEX9251081.1"/>
    </source>
</evidence>
<dbReference type="RefSeq" id="WP_369496487.1">
    <property type="nucleotide sequence ID" value="NZ_JBFZPZ010000001.1"/>
</dbReference>
<dbReference type="EMBL" id="JBFZPZ010000001">
    <property type="protein sequence ID" value="MEX9251081.1"/>
    <property type="molecule type" value="Genomic_DNA"/>
</dbReference>
<reference evidence="1 2" key="1">
    <citation type="submission" date="2024-03" db="EMBL/GenBank/DDBJ databases">
        <title>Role of Flies in the Dissemination of Carbapenem-Resistant Enterobacteriaceae (CRE): An Epidemiological and Genomic Study in China.</title>
        <authorList>
            <person name="Chen K."/>
            <person name="Zhang R."/>
            <person name="Chen S."/>
        </authorList>
    </citation>
    <scope>NUCLEOTIDE SEQUENCE [LARGE SCALE GENOMIC DNA]</scope>
    <source>
        <strain evidence="2">fly-313</strain>
    </source>
</reference>
<comment type="caution">
    <text evidence="1">The sequence shown here is derived from an EMBL/GenBank/DDBJ whole genome shotgun (WGS) entry which is preliminary data.</text>
</comment>
<protein>
    <submittedName>
        <fullName evidence="1">Uncharacterized protein</fullName>
    </submittedName>
</protein>
<proteinExistence type="predicted"/>
<dbReference type="Proteomes" id="UP001561463">
    <property type="component" value="Unassembled WGS sequence"/>
</dbReference>
<keyword evidence="2" id="KW-1185">Reference proteome</keyword>